<dbReference type="Proteomes" id="UP001454036">
    <property type="component" value="Unassembled WGS sequence"/>
</dbReference>
<accession>A0AAV3RN46</accession>
<evidence type="ECO:0000256" key="1">
    <source>
        <dbReference type="SAM" id="Phobius"/>
    </source>
</evidence>
<keyword evidence="1" id="KW-1133">Transmembrane helix</keyword>
<keyword evidence="3" id="KW-1185">Reference proteome</keyword>
<proteinExistence type="predicted"/>
<keyword evidence="1" id="KW-0472">Membrane</keyword>
<dbReference type="AlphaFoldDB" id="A0AAV3RN46"/>
<gene>
    <name evidence="2" type="ORF">LIER_29626</name>
</gene>
<name>A0AAV3RN46_LITER</name>
<reference evidence="2 3" key="1">
    <citation type="submission" date="2024-01" db="EMBL/GenBank/DDBJ databases">
        <title>The complete chloroplast genome sequence of Lithospermum erythrorhizon: insights into the phylogenetic relationship among Boraginaceae species and the maternal lineages of purple gromwells.</title>
        <authorList>
            <person name="Okada T."/>
            <person name="Watanabe K."/>
        </authorList>
    </citation>
    <scope>NUCLEOTIDE SEQUENCE [LARGE SCALE GENOMIC DNA]</scope>
</reference>
<protein>
    <submittedName>
        <fullName evidence="2">Uncharacterized protein</fullName>
    </submittedName>
</protein>
<comment type="caution">
    <text evidence="2">The sequence shown here is derived from an EMBL/GenBank/DDBJ whole genome shotgun (WGS) entry which is preliminary data.</text>
</comment>
<feature type="transmembrane region" description="Helical" evidence="1">
    <location>
        <begin position="78"/>
        <end position="99"/>
    </location>
</feature>
<evidence type="ECO:0000313" key="3">
    <source>
        <dbReference type="Proteomes" id="UP001454036"/>
    </source>
</evidence>
<evidence type="ECO:0000313" key="2">
    <source>
        <dbReference type="EMBL" id="GAA0176899.1"/>
    </source>
</evidence>
<keyword evidence="1" id="KW-0812">Transmembrane</keyword>
<organism evidence="2 3">
    <name type="scientific">Lithospermum erythrorhizon</name>
    <name type="common">Purple gromwell</name>
    <name type="synonym">Lithospermum officinale var. erythrorhizon</name>
    <dbReference type="NCBI Taxonomy" id="34254"/>
    <lineage>
        <taxon>Eukaryota</taxon>
        <taxon>Viridiplantae</taxon>
        <taxon>Streptophyta</taxon>
        <taxon>Embryophyta</taxon>
        <taxon>Tracheophyta</taxon>
        <taxon>Spermatophyta</taxon>
        <taxon>Magnoliopsida</taxon>
        <taxon>eudicotyledons</taxon>
        <taxon>Gunneridae</taxon>
        <taxon>Pentapetalae</taxon>
        <taxon>asterids</taxon>
        <taxon>lamiids</taxon>
        <taxon>Boraginales</taxon>
        <taxon>Boraginaceae</taxon>
        <taxon>Boraginoideae</taxon>
        <taxon>Lithospermeae</taxon>
        <taxon>Lithospermum</taxon>
    </lineage>
</organism>
<dbReference type="EMBL" id="BAABME010010262">
    <property type="protein sequence ID" value="GAA0176899.1"/>
    <property type="molecule type" value="Genomic_DNA"/>
</dbReference>
<sequence>MGWGLERNGAWGYWRLMNMGGKKDRRKGALRDVSVEDNGGLSRAAMDGGEALVQENNELDTSSLKGVGKTLTVHAPRLGFPLCLVINPVGLAGGIVVMWKVGAAKRPSDVYSLSMLNH</sequence>